<dbReference type="OrthoDB" id="5584477at2759"/>
<feature type="non-terminal residue" evidence="2">
    <location>
        <position position="211"/>
    </location>
</feature>
<proteinExistence type="predicted"/>
<feature type="domain" description="Fungal-type protein kinase" evidence="1">
    <location>
        <begin position="51"/>
        <end position="211"/>
    </location>
</feature>
<dbReference type="Proteomes" id="UP001140172">
    <property type="component" value="Unassembled WGS sequence"/>
</dbReference>
<comment type="caution">
    <text evidence="2">The sequence shown here is derived from an EMBL/GenBank/DDBJ whole genome shotgun (WGS) entry which is preliminary data.</text>
</comment>
<organism evidence="2 3">
    <name type="scientific">Coemansia interrupta</name>
    <dbReference type="NCBI Taxonomy" id="1126814"/>
    <lineage>
        <taxon>Eukaryota</taxon>
        <taxon>Fungi</taxon>
        <taxon>Fungi incertae sedis</taxon>
        <taxon>Zoopagomycota</taxon>
        <taxon>Kickxellomycotina</taxon>
        <taxon>Kickxellomycetes</taxon>
        <taxon>Kickxellales</taxon>
        <taxon>Kickxellaceae</taxon>
        <taxon>Coemansia</taxon>
    </lineage>
</organism>
<evidence type="ECO:0000259" key="1">
    <source>
        <dbReference type="Pfam" id="PF17667"/>
    </source>
</evidence>
<dbReference type="EMBL" id="JANBUM010000293">
    <property type="protein sequence ID" value="KAJ2779539.1"/>
    <property type="molecule type" value="Genomic_DNA"/>
</dbReference>
<gene>
    <name evidence="2" type="ORF">GGI15_003843</name>
</gene>
<name>A0A9W8LGI2_9FUNG</name>
<evidence type="ECO:0000313" key="2">
    <source>
        <dbReference type="EMBL" id="KAJ2779539.1"/>
    </source>
</evidence>
<dbReference type="Pfam" id="PF17667">
    <property type="entry name" value="Pkinase_fungal"/>
    <property type="match status" value="1"/>
</dbReference>
<dbReference type="InterPro" id="IPR040976">
    <property type="entry name" value="Pkinase_fungal"/>
</dbReference>
<evidence type="ECO:0000313" key="3">
    <source>
        <dbReference type="Proteomes" id="UP001140172"/>
    </source>
</evidence>
<accession>A0A9W8LGI2</accession>
<dbReference type="InterPro" id="IPR011009">
    <property type="entry name" value="Kinase-like_dom_sf"/>
</dbReference>
<dbReference type="SUPFAM" id="SSF56112">
    <property type="entry name" value="Protein kinase-like (PK-like)"/>
    <property type="match status" value="1"/>
</dbReference>
<protein>
    <recommendedName>
        <fullName evidence="1">Fungal-type protein kinase domain-containing protein</fullName>
    </recommendedName>
</protein>
<dbReference type="AlphaFoldDB" id="A0A9W8LGI2"/>
<keyword evidence="3" id="KW-1185">Reference proteome</keyword>
<sequence>MLLNHADTKGGNTEKTETATYKIIIAVIEEKVNNQAKVMDDTNPETIPDSDSKEVSKDVMVKDASLAKKYPNLWAGGIVRQTGSDGNSEDDTTDRIFAPLDKDVLKTIPLRVHRRLAMEPLGEPLRTAKVVDETIIAIADAMEVYKAAWKNHWLMHRNISTCNILICRDTTTGEFLNGALIDFDCAIMENNSNTLRTNQRPNITGIFLFMS</sequence>
<reference evidence="2" key="1">
    <citation type="submission" date="2022-07" db="EMBL/GenBank/DDBJ databases">
        <title>Phylogenomic reconstructions and comparative analyses of Kickxellomycotina fungi.</title>
        <authorList>
            <person name="Reynolds N.K."/>
            <person name="Stajich J.E."/>
            <person name="Barry K."/>
            <person name="Grigoriev I.V."/>
            <person name="Crous P."/>
            <person name="Smith M.E."/>
        </authorList>
    </citation>
    <scope>NUCLEOTIDE SEQUENCE</scope>
    <source>
        <strain evidence="2">BCRC 34489</strain>
    </source>
</reference>